<reference evidence="2 3" key="1">
    <citation type="submission" date="2023-12" db="EMBL/GenBank/DDBJ databases">
        <title>Amycolatopsis sp. V23-08.</title>
        <authorList>
            <person name="Somphong A."/>
        </authorList>
    </citation>
    <scope>NUCLEOTIDE SEQUENCE [LARGE SCALE GENOMIC DNA]</scope>
    <source>
        <strain evidence="2 3">V23-08</strain>
    </source>
</reference>
<dbReference type="SUPFAM" id="SSF52266">
    <property type="entry name" value="SGNH hydrolase"/>
    <property type="match status" value="1"/>
</dbReference>
<dbReference type="InterPro" id="IPR013830">
    <property type="entry name" value="SGNH_hydro"/>
</dbReference>
<dbReference type="Proteomes" id="UP001304298">
    <property type="component" value="Unassembled WGS sequence"/>
</dbReference>
<name>A0ABU5R8D0_9PSEU</name>
<evidence type="ECO:0000313" key="3">
    <source>
        <dbReference type="Proteomes" id="UP001304298"/>
    </source>
</evidence>
<dbReference type="GO" id="GO:0016787">
    <property type="term" value="F:hydrolase activity"/>
    <property type="evidence" value="ECO:0007669"/>
    <property type="project" value="UniProtKB-KW"/>
</dbReference>
<accession>A0ABU5R8D0</accession>
<comment type="caution">
    <text evidence="2">The sequence shown here is derived from an EMBL/GenBank/DDBJ whole genome shotgun (WGS) entry which is preliminary data.</text>
</comment>
<dbReference type="PANTHER" id="PTHR30383">
    <property type="entry name" value="THIOESTERASE 1/PROTEASE 1/LYSOPHOSPHOLIPASE L1"/>
    <property type="match status" value="1"/>
</dbReference>
<dbReference type="InterPro" id="IPR036514">
    <property type="entry name" value="SGNH_hydro_sf"/>
</dbReference>
<dbReference type="Pfam" id="PF13472">
    <property type="entry name" value="Lipase_GDSL_2"/>
    <property type="match status" value="1"/>
</dbReference>
<protein>
    <submittedName>
        <fullName evidence="2">SGNH/GDSL hydrolase family protein</fullName>
    </submittedName>
</protein>
<dbReference type="PANTHER" id="PTHR30383:SF5">
    <property type="entry name" value="SGNH HYDROLASE-TYPE ESTERASE DOMAIN-CONTAINING PROTEIN"/>
    <property type="match status" value="1"/>
</dbReference>
<keyword evidence="2" id="KW-0378">Hydrolase</keyword>
<gene>
    <name evidence="2" type="ORF">VA596_23260</name>
</gene>
<feature type="domain" description="SGNH hydrolase-type esterase" evidence="1">
    <location>
        <begin position="14"/>
        <end position="189"/>
    </location>
</feature>
<dbReference type="CDD" id="cd01836">
    <property type="entry name" value="FeeA_FeeB_like"/>
    <property type="match status" value="1"/>
</dbReference>
<dbReference type="Gene3D" id="3.40.50.1110">
    <property type="entry name" value="SGNH hydrolase"/>
    <property type="match status" value="1"/>
</dbReference>
<proteinExistence type="predicted"/>
<dbReference type="EMBL" id="JAYFSI010000005">
    <property type="protein sequence ID" value="MEA5362475.1"/>
    <property type="molecule type" value="Genomic_DNA"/>
</dbReference>
<organism evidence="2 3">
    <name type="scientific">Amycolatopsis heterodermiae</name>
    <dbReference type="NCBI Taxonomy" id="3110235"/>
    <lineage>
        <taxon>Bacteria</taxon>
        <taxon>Bacillati</taxon>
        <taxon>Actinomycetota</taxon>
        <taxon>Actinomycetes</taxon>
        <taxon>Pseudonocardiales</taxon>
        <taxon>Pseudonocardiaceae</taxon>
        <taxon>Amycolatopsis</taxon>
    </lineage>
</organism>
<keyword evidence="3" id="KW-1185">Reference proteome</keyword>
<sequence length="207" mass="20935">MTAPRSSPALRFCLLGDSLAAGVGASRPADGLGERLARHLLTAGHVVHLRGFAVPGARSTDLERQVGAVLREGAELALIVIGANDLASFVPPAIGARQLHDAVARLVRAGVRVLVVPAPDLGIVSRVPAPYRALVSAASGQYARAQTEAAVRAGGSVAAAGPEIAARFAADPALFSPDRFHPSSAGYAVIADALAPHVLAMVASPAA</sequence>
<evidence type="ECO:0000259" key="1">
    <source>
        <dbReference type="Pfam" id="PF13472"/>
    </source>
</evidence>
<evidence type="ECO:0000313" key="2">
    <source>
        <dbReference type="EMBL" id="MEA5362475.1"/>
    </source>
</evidence>
<dbReference type="InterPro" id="IPR051532">
    <property type="entry name" value="Ester_Hydrolysis_Enzymes"/>
</dbReference>
<dbReference type="RefSeq" id="WP_323329959.1">
    <property type="nucleotide sequence ID" value="NZ_JAYFSI010000005.1"/>
</dbReference>